<evidence type="ECO:0000313" key="1">
    <source>
        <dbReference type="EMBL" id="PFH47112.1"/>
    </source>
</evidence>
<dbReference type="OrthoDB" id="3022090at2759"/>
<gene>
    <name evidence="1" type="ORF">AMATHDRAFT_152920</name>
</gene>
<accession>A0A2A9NHC1</accession>
<dbReference type="Pfam" id="PF14223">
    <property type="entry name" value="Retrotran_gag_2"/>
    <property type="match status" value="1"/>
</dbReference>
<keyword evidence="2" id="KW-1185">Reference proteome</keyword>
<evidence type="ECO:0000313" key="2">
    <source>
        <dbReference type="Proteomes" id="UP000242287"/>
    </source>
</evidence>
<protein>
    <submittedName>
        <fullName evidence="1">Uncharacterized protein</fullName>
    </submittedName>
</protein>
<proteinExistence type="predicted"/>
<organism evidence="1 2">
    <name type="scientific">Amanita thiersii Skay4041</name>
    <dbReference type="NCBI Taxonomy" id="703135"/>
    <lineage>
        <taxon>Eukaryota</taxon>
        <taxon>Fungi</taxon>
        <taxon>Dikarya</taxon>
        <taxon>Basidiomycota</taxon>
        <taxon>Agaricomycotina</taxon>
        <taxon>Agaricomycetes</taxon>
        <taxon>Agaricomycetidae</taxon>
        <taxon>Agaricales</taxon>
        <taxon>Pluteineae</taxon>
        <taxon>Amanitaceae</taxon>
        <taxon>Amanita</taxon>
    </lineage>
</organism>
<name>A0A2A9NHC1_9AGAR</name>
<reference evidence="1 2" key="1">
    <citation type="submission" date="2014-02" db="EMBL/GenBank/DDBJ databases">
        <title>Transposable element dynamics among asymbiotic and ectomycorrhizal Amanita fungi.</title>
        <authorList>
            <consortium name="DOE Joint Genome Institute"/>
            <person name="Hess J."/>
            <person name="Skrede I."/>
            <person name="Wolfe B."/>
            <person name="LaButti K."/>
            <person name="Ohm R.A."/>
            <person name="Grigoriev I.V."/>
            <person name="Pringle A."/>
        </authorList>
    </citation>
    <scope>NUCLEOTIDE SEQUENCE [LARGE SCALE GENOMIC DNA]</scope>
    <source>
        <strain evidence="1 2">SKay4041</strain>
    </source>
</reference>
<dbReference type="AlphaFoldDB" id="A0A2A9NHC1"/>
<dbReference type="Proteomes" id="UP000242287">
    <property type="component" value="Unassembled WGS sequence"/>
</dbReference>
<sequence>MSTALPTSLSNFSSAIDCLDPSGTNWIIFQYCFTIAVKQKKVWGQFDGSNQKHTAKNDATNTEKIEHKKLLAAWQEQEDMALYLLTQKLPDSIFVKYMHKETVADVWSTLVLEFTKKSMIMKLNLHSEFMALHYKKGANLCIEFD</sequence>
<dbReference type="EMBL" id="KZ302133">
    <property type="protein sequence ID" value="PFH47112.1"/>
    <property type="molecule type" value="Genomic_DNA"/>
</dbReference>